<dbReference type="Proteomes" id="UP000578531">
    <property type="component" value="Unassembled WGS sequence"/>
</dbReference>
<dbReference type="EMBL" id="JACCJC010000113">
    <property type="protein sequence ID" value="KAF6224681.1"/>
    <property type="molecule type" value="Genomic_DNA"/>
</dbReference>
<feature type="compositionally biased region" description="Polar residues" evidence="2">
    <location>
        <begin position="908"/>
        <end position="922"/>
    </location>
</feature>
<dbReference type="SMART" id="SM00343">
    <property type="entry name" value="ZnF_C2HC"/>
    <property type="match status" value="4"/>
</dbReference>
<feature type="compositionally biased region" description="Low complexity" evidence="2">
    <location>
        <begin position="880"/>
        <end position="893"/>
    </location>
</feature>
<feature type="domain" description="CCHC-type" evidence="3">
    <location>
        <begin position="1318"/>
        <end position="1333"/>
    </location>
</feature>
<dbReference type="InterPro" id="IPR036875">
    <property type="entry name" value="Znf_CCHC_sf"/>
</dbReference>
<feature type="region of interest" description="Disordered" evidence="2">
    <location>
        <begin position="877"/>
        <end position="922"/>
    </location>
</feature>
<dbReference type="GO" id="GO:0045905">
    <property type="term" value="P:positive regulation of translational termination"/>
    <property type="evidence" value="ECO:0007669"/>
    <property type="project" value="TreeGrafter"/>
</dbReference>
<keyword evidence="5" id="KW-1185">Reference proteome</keyword>
<proteinExistence type="predicted"/>
<feature type="region of interest" description="Disordered" evidence="2">
    <location>
        <begin position="940"/>
        <end position="981"/>
    </location>
</feature>
<gene>
    <name evidence="4" type="ORF">HO173_012922</name>
</gene>
<name>A0A8H6CK35_9LECA</name>
<evidence type="ECO:0000256" key="1">
    <source>
        <dbReference type="PROSITE-ProRule" id="PRU00047"/>
    </source>
</evidence>
<evidence type="ECO:0000259" key="3">
    <source>
        <dbReference type="PROSITE" id="PS50158"/>
    </source>
</evidence>
<reference evidence="4 5" key="1">
    <citation type="journal article" date="2020" name="Genomics">
        <title>Complete, high-quality genomes from long-read metagenomic sequencing of two wolf lichen thalli reveals enigmatic genome architecture.</title>
        <authorList>
            <person name="McKenzie S.K."/>
            <person name="Walston R.F."/>
            <person name="Allen J.L."/>
        </authorList>
    </citation>
    <scope>NUCLEOTIDE SEQUENCE [LARGE SCALE GENOMIC DNA]</scope>
    <source>
        <strain evidence="4">WasteWater2</strain>
    </source>
</reference>
<dbReference type="GO" id="GO:0005737">
    <property type="term" value="C:cytoplasm"/>
    <property type="evidence" value="ECO:0007669"/>
    <property type="project" value="TreeGrafter"/>
</dbReference>
<dbReference type="SUPFAM" id="SSF51197">
    <property type="entry name" value="Clavaminate synthase-like"/>
    <property type="match status" value="1"/>
</dbReference>
<dbReference type="GO" id="GO:0016706">
    <property type="term" value="F:2-oxoglutarate-dependent dioxygenase activity"/>
    <property type="evidence" value="ECO:0007669"/>
    <property type="project" value="TreeGrafter"/>
</dbReference>
<feature type="domain" description="CCHC-type" evidence="3">
    <location>
        <begin position="1384"/>
        <end position="1398"/>
    </location>
</feature>
<protein>
    <recommendedName>
        <fullName evidence="3">CCHC-type domain-containing protein</fullName>
    </recommendedName>
</protein>
<dbReference type="GO" id="GO:0008270">
    <property type="term" value="F:zinc ion binding"/>
    <property type="evidence" value="ECO:0007669"/>
    <property type="project" value="UniProtKB-KW"/>
</dbReference>
<dbReference type="RefSeq" id="XP_037158379.1">
    <property type="nucleotide sequence ID" value="XM_037314752.1"/>
</dbReference>
<comment type="caution">
    <text evidence="4">The sequence shown here is derived from an EMBL/GenBank/DDBJ whole genome shotgun (WGS) entry which is preliminary data.</text>
</comment>
<keyword evidence="1" id="KW-0862">Zinc</keyword>
<dbReference type="GO" id="GO:0005634">
    <property type="term" value="C:nucleus"/>
    <property type="evidence" value="ECO:0007669"/>
    <property type="project" value="TreeGrafter"/>
</dbReference>
<evidence type="ECO:0000256" key="2">
    <source>
        <dbReference type="SAM" id="MobiDB-lite"/>
    </source>
</evidence>
<sequence length="1512" mass="161531">MSSDAQAQLRGSANYLHKLVAASHIYNLWTDKGADAGALAERYLDGSVDKLDQYMNHSATPHHTAGCSMLSNTEPSQYLTQSPDSAGLQSVIPAFCTDAAAACAALKKQVVATEPRATETQQEHISVMSGSDQTQNSSPKDARRGVPLLHKDDLSYEQFVGQFMQPNLPVMIQGLASKWRSSMDWVTADGHVNIDFLAEHYGQAQVMVSNTTRSNATCAPRLDMTVVEFAHWWKMHKAGQDDRLLYLKDWHFAHAFPNYKAYETPLYFQDDWLNDFYDMEQAGTQQSDQVNIQQQPCTTAADLCSTAVAPTSVESNSTAAGLECRSVGRDDGDCSMAAGAISGIPYLRRSHGAHDMSTNFPPQGAVIKQDTDNKREAVGSHDEEAGGHGSRAACETLSSDYRFVYLGCKIAEARVQLQRAVDASHVAPTAKYLRQAAAACLKHGLQPVRALPGLEPHIQFEMQPVSISQVAEHVRTACPEVDNILERLQGKTGSKYFVITYTQPIQVLLVMRELIQPAYQQPLKDLLASIKQSPGLAPQAFSGAGPPGFRVVPVPIHATNTDAAASALQAKPVNLGVGKARAQLHTAIVRSHGSHTARWMTEAAWVCLQHGLTATDHGLQLAPVNCRLVIDHLRPICPDVYDVIGKLQTLTGQKYFRLMGSAQSPSAILLKLANIILSPARTIGLAGLMDNIQTVTTQHASSLTAAVQQPKLNADQLQASLPDTLDLTPPGFHATTAGQAFDASGASTQAVIPQVAEAQRQLKMAVSRSHPPTAKYIVETAAVCLDHGLFTSETGFFLKPVAWSLIAEAVHRSCPHVADLLEKLCGKTGQKYFQLLGNSEFGEPEFVAANLGTLILPKQMPFVSHILNRFERSSPAAQENSSASSVSPNAPGSLVSPTATEELHTKQWHVSQAVPSSGQIADNKSVGSSVLAVLRAQPASSSKSASAQGTPRAKVTYAPVPISKPRVSDSGSKANGTETGSTSAMQALLSACMQIPENSASDGQKSSEVAKWVPAVSCPPASTPFAATALVSASSSASILASLQAAAPAPIRTQSKSSCGNAEAKSTEDPFLVSSPPLTAALEDSPSSSISGITQAMKARSSASTELSSIDVLPEGETRLTVPQQARVDPFCLDCMEQPGRCSQHPLVPSPAEPESAEVQAQHDTHTPSDCSTQVCVMNALPSCFVPLLLGNVLICSSAVFNLLLGRTQPSVPDFMLDATLWSPSPKPSLAATLEDFPTQNEDWSSVDKNQDCDSKAAPAAVEEEDGSKGFGEVLDPQPRSPTSLPPTSKEPAVSLGDEGEIQQEVACIGHDEADVQCDRCGKWGHTAASCDEMYCDRCQQMGHIITNCKSWQLQNAGAGPLNQEAEPEAQSAAKQQETEQMQCFRCKQDGHCSAECPLPDVEHCYNCHQLGHLSQFCPVLRTAVKGLPLAQQQGSGKAEGSHHQQAPAFTAFPSARNQYGKFAAASVLTEVIADKGRSLIVRFSDGSSEEVPVQTDMTQALQTLAALDPVA</sequence>
<feature type="domain" description="CCHC-type" evidence="3">
    <location>
        <begin position="1405"/>
        <end position="1419"/>
    </location>
</feature>
<dbReference type="PANTHER" id="PTHR12480">
    <property type="entry name" value="ARGININE DEMETHYLASE AND LYSYL-HYDROXYLASE JMJD"/>
    <property type="match status" value="1"/>
</dbReference>
<dbReference type="PANTHER" id="PTHR12480:SF6">
    <property type="entry name" value="2-OXOGLUTARATE AND IRON-DEPENDENT OXYGENASE JMJD4"/>
    <property type="match status" value="1"/>
</dbReference>
<organism evidence="4 5">
    <name type="scientific">Letharia columbiana</name>
    <dbReference type="NCBI Taxonomy" id="112416"/>
    <lineage>
        <taxon>Eukaryota</taxon>
        <taxon>Fungi</taxon>
        <taxon>Dikarya</taxon>
        <taxon>Ascomycota</taxon>
        <taxon>Pezizomycotina</taxon>
        <taxon>Lecanoromycetes</taxon>
        <taxon>OSLEUM clade</taxon>
        <taxon>Lecanoromycetidae</taxon>
        <taxon>Lecanorales</taxon>
        <taxon>Lecanorineae</taxon>
        <taxon>Parmeliaceae</taxon>
        <taxon>Letharia</taxon>
    </lineage>
</organism>
<feature type="region of interest" description="Disordered" evidence="2">
    <location>
        <begin position="1240"/>
        <end position="1295"/>
    </location>
</feature>
<evidence type="ECO:0000313" key="4">
    <source>
        <dbReference type="EMBL" id="KAF6224681.1"/>
    </source>
</evidence>
<accession>A0A8H6CK35</accession>
<evidence type="ECO:0000313" key="5">
    <source>
        <dbReference type="Proteomes" id="UP000578531"/>
    </source>
</evidence>
<keyword evidence="1" id="KW-0863">Zinc-finger</keyword>
<feature type="compositionally biased region" description="Polar residues" evidence="2">
    <location>
        <begin position="1085"/>
        <end position="1094"/>
    </location>
</feature>
<feature type="region of interest" description="Disordered" evidence="2">
    <location>
        <begin position="1052"/>
        <end position="1097"/>
    </location>
</feature>
<dbReference type="OrthoDB" id="424465at2759"/>
<dbReference type="Gene3D" id="4.10.60.10">
    <property type="entry name" value="Zinc finger, CCHC-type"/>
    <property type="match status" value="2"/>
</dbReference>
<dbReference type="PROSITE" id="PS50158">
    <property type="entry name" value="ZF_CCHC"/>
    <property type="match status" value="3"/>
</dbReference>
<keyword evidence="1" id="KW-0479">Metal-binding</keyword>
<feature type="region of interest" description="Disordered" evidence="2">
    <location>
        <begin position="115"/>
        <end position="145"/>
    </location>
</feature>
<feature type="compositionally biased region" description="Polar residues" evidence="2">
    <location>
        <begin position="118"/>
        <end position="139"/>
    </location>
</feature>
<feature type="compositionally biased region" description="Polar residues" evidence="2">
    <location>
        <begin position="969"/>
        <end position="981"/>
    </location>
</feature>
<dbReference type="GeneID" id="59294555"/>
<feature type="region of interest" description="Disordered" evidence="2">
    <location>
        <begin position="1144"/>
        <end position="1166"/>
    </location>
</feature>
<dbReference type="Gene3D" id="2.60.120.650">
    <property type="entry name" value="Cupin"/>
    <property type="match status" value="1"/>
</dbReference>
<dbReference type="InterPro" id="IPR050910">
    <property type="entry name" value="JMJD6_ArgDemeth/LysHydrox"/>
</dbReference>
<dbReference type="SUPFAM" id="SSF57756">
    <property type="entry name" value="Retrovirus zinc finger-like domains"/>
    <property type="match status" value="2"/>
</dbReference>
<dbReference type="InterPro" id="IPR001878">
    <property type="entry name" value="Znf_CCHC"/>
</dbReference>
<dbReference type="GO" id="GO:0043565">
    <property type="term" value="F:sequence-specific DNA binding"/>
    <property type="evidence" value="ECO:0007669"/>
    <property type="project" value="TreeGrafter"/>
</dbReference>